<feature type="transmembrane region" description="Helical" evidence="9">
    <location>
        <begin position="360"/>
        <end position="379"/>
    </location>
</feature>
<evidence type="ECO:0000256" key="4">
    <source>
        <dbReference type="ARBA" id="ARBA00022502"/>
    </source>
</evidence>
<feature type="compositionally biased region" description="Pro residues" evidence="8">
    <location>
        <begin position="1"/>
        <end position="11"/>
    </location>
</feature>
<feature type="region of interest" description="Disordered" evidence="8">
    <location>
        <begin position="1"/>
        <end position="62"/>
    </location>
</feature>
<protein>
    <submittedName>
        <fullName evidence="10">GPI2-domain-containing protein</fullName>
    </submittedName>
</protein>
<evidence type="ECO:0000256" key="3">
    <source>
        <dbReference type="ARBA" id="ARBA00008321"/>
    </source>
</evidence>
<dbReference type="Proteomes" id="UP000277580">
    <property type="component" value="Unassembled WGS sequence"/>
</dbReference>
<evidence type="ECO:0000256" key="7">
    <source>
        <dbReference type="ARBA" id="ARBA00023136"/>
    </source>
</evidence>
<evidence type="ECO:0000256" key="9">
    <source>
        <dbReference type="SAM" id="Phobius"/>
    </source>
</evidence>
<comment type="similarity">
    <text evidence="3">Belongs to the PIGC family.</text>
</comment>
<dbReference type="UniPathway" id="UPA00196"/>
<evidence type="ECO:0000256" key="2">
    <source>
        <dbReference type="ARBA" id="ARBA00004687"/>
    </source>
</evidence>
<keyword evidence="5 9" id="KW-0812">Transmembrane</keyword>
<sequence>MPPPPPPPPQLHMPSPTTVHRPSPPPLLTTPPPQPWPPTQPSSQPARHPSPNPRRSTSRKRKPWRKLLWVKQDYPDNWVDPTFLSQLQRNINVHPYDFYSLVADSTVIVQHLSSVVIFVTSFIAISAERVSPVAVAVASSALTVAGWAIWDMGYEKREAATDMRQLAGLGAAPHSRTPSGNLVGGMTGGLHSRTPSGNGASGAAGSYFPPYPASTSGESGSPIKKAPPEVSPEVDKAHMKHAQRARRLTTAKSAALIYFTLLGLSPILRSLTTTISVDSIWAIATWLFLANCLGFDYGSGVEVKFPASLPTNAAITSSVVLASRLPDTTHVFSLILFSIQVFGLFPVFRRYLKHVSWNLHVLLTVVLVLGAAGGLGAVVGWGWSVVWVCGVIGGMGGCGWWLIGLQKYKNEIHGPWDPARPVIRRQWE</sequence>
<evidence type="ECO:0000256" key="5">
    <source>
        <dbReference type="ARBA" id="ARBA00022692"/>
    </source>
</evidence>
<keyword evidence="7 9" id="KW-0472">Membrane</keyword>
<comment type="pathway">
    <text evidence="2">Glycolipid biosynthesis; glycosylphosphatidylinositol-anchor biosynthesis.</text>
</comment>
<dbReference type="OrthoDB" id="196709at2759"/>
<keyword evidence="11" id="KW-1185">Reference proteome</keyword>
<gene>
    <name evidence="10" type="ORF">P167DRAFT_255285</name>
</gene>
<dbReference type="AlphaFoldDB" id="A0A3N4KM99"/>
<dbReference type="InterPro" id="IPR009450">
    <property type="entry name" value="Plno_GlcNAc_GPI2"/>
</dbReference>
<dbReference type="GO" id="GO:0006506">
    <property type="term" value="P:GPI anchor biosynthetic process"/>
    <property type="evidence" value="ECO:0007669"/>
    <property type="project" value="UniProtKB-UniPathway"/>
</dbReference>
<evidence type="ECO:0000313" key="11">
    <source>
        <dbReference type="Proteomes" id="UP000277580"/>
    </source>
</evidence>
<proteinExistence type="inferred from homology"/>
<evidence type="ECO:0000256" key="1">
    <source>
        <dbReference type="ARBA" id="ARBA00004141"/>
    </source>
</evidence>
<dbReference type="InParanoid" id="A0A3N4KM99"/>
<feature type="transmembrane region" description="Helical" evidence="9">
    <location>
        <begin position="385"/>
        <end position="403"/>
    </location>
</feature>
<accession>A0A3N4KM99</accession>
<dbReference type="PANTHER" id="PTHR12982:SF0">
    <property type="entry name" value="PHOSPHATIDYLINOSITOL N-ACETYLGLUCOSAMINYLTRANSFERASE SUBUNIT C"/>
    <property type="match status" value="1"/>
</dbReference>
<evidence type="ECO:0000256" key="6">
    <source>
        <dbReference type="ARBA" id="ARBA00022989"/>
    </source>
</evidence>
<dbReference type="FunCoup" id="A0A3N4KM99">
    <property type="interactions" value="525"/>
</dbReference>
<feature type="transmembrane region" description="Helical" evidence="9">
    <location>
        <begin position="331"/>
        <end position="348"/>
    </location>
</feature>
<evidence type="ECO:0000313" key="10">
    <source>
        <dbReference type="EMBL" id="RPB10442.1"/>
    </source>
</evidence>
<dbReference type="STRING" id="1392247.A0A3N4KM99"/>
<dbReference type="EMBL" id="ML119143">
    <property type="protein sequence ID" value="RPB10442.1"/>
    <property type="molecule type" value="Genomic_DNA"/>
</dbReference>
<keyword evidence="6 9" id="KW-1133">Transmembrane helix</keyword>
<dbReference type="PANTHER" id="PTHR12982">
    <property type="entry name" value="PHOSPHATIDYLINOSITOL GLYCAN, CLASS C"/>
    <property type="match status" value="1"/>
</dbReference>
<name>A0A3N4KM99_9PEZI</name>
<comment type="subcellular location">
    <subcellularLocation>
        <location evidence="1">Membrane</location>
        <topology evidence="1">Multi-pass membrane protein</topology>
    </subcellularLocation>
</comment>
<feature type="compositionally biased region" description="Pro residues" evidence="8">
    <location>
        <begin position="22"/>
        <end position="40"/>
    </location>
</feature>
<reference evidence="10 11" key="1">
    <citation type="journal article" date="2018" name="Nat. Ecol. Evol.">
        <title>Pezizomycetes genomes reveal the molecular basis of ectomycorrhizal truffle lifestyle.</title>
        <authorList>
            <person name="Murat C."/>
            <person name="Payen T."/>
            <person name="Noel B."/>
            <person name="Kuo A."/>
            <person name="Morin E."/>
            <person name="Chen J."/>
            <person name="Kohler A."/>
            <person name="Krizsan K."/>
            <person name="Balestrini R."/>
            <person name="Da Silva C."/>
            <person name="Montanini B."/>
            <person name="Hainaut M."/>
            <person name="Levati E."/>
            <person name="Barry K.W."/>
            <person name="Belfiori B."/>
            <person name="Cichocki N."/>
            <person name="Clum A."/>
            <person name="Dockter R.B."/>
            <person name="Fauchery L."/>
            <person name="Guy J."/>
            <person name="Iotti M."/>
            <person name="Le Tacon F."/>
            <person name="Lindquist E.A."/>
            <person name="Lipzen A."/>
            <person name="Malagnac F."/>
            <person name="Mello A."/>
            <person name="Molinier V."/>
            <person name="Miyauchi S."/>
            <person name="Poulain J."/>
            <person name="Riccioni C."/>
            <person name="Rubini A."/>
            <person name="Sitrit Y."/>
            <person name="Splivallo R."/>
            <person name="Traeger S."/>
            <person name="Wang M."/>
            <person name="Zifcakova L."/>
            <person name="Wipf D."/>
            <person name="Zambonelli A."/>
            <person name="Paolocci F."/>
            <person name="Nowrousian M."/>
            <person name="Ottonello S."/>
            <person name="Baldrian P."/>
            <person name="Spatafora J.W."/>
            <person name="Henrissat B."/>
            <person name="Nagy L.G."/>
            <person name="Aury J.M."/>
            <person name="Wincker P."/>
            <person name="Grigoriev I.V."/>
            <person name="Bonfante P."/>
            <person name="Martin F.M."/>
        </authorList>
    </citation>
    <scope>NUCLEOTIDE SEQUENCE [LARGE SCALE GENOMIC DNA]</scope>
    <source>
        <strain evidence="10 11">CCBAS932</strain>
    </source>
</reference>
<organism evidence="10 11">
    <name type="scientific">Morchella conica CCBAS932</name>
    <dbReference type="NCBI Taxonomy" id="1392247"/>
    <lineage>
        <taxon>Eukaryota</taxon>
        <taxon>Fungi</taxon>
        <taxon>Dikarya</taxon>
        <taxon>Ascomycota</taxon>
        <taxon>Pezizomycotina</taxon>
        <taxon>Pezizomycetes</taxon>
        <taxon>Pezizales</taxon>
        <taxon>Morchellaceae</taxon>
        <taxon>Morchella</taxon>
    </lineage>
</organism>
<dbReference type="Pfam" id="PF06432">
    <property type="entry name" value="GPI2"/>
    <property type="match status" value="1"/>
</dbReference>
<keyword evidence="4" id="KW-0337">GPI-anchor biosynthesis</keyword>
<dbReference type="GO" id="GO:0000506">
    <property type="term" value="C:glycosylphosphatidylinositol-N-acetylglucosaminyltransferase (GPI-GnT) complex"/>
    <property type="evidence" value="ECO:0007669"/>
    <property type="project" value="TreeGrafter"/>
</dbReference>
<evidence type="ECO:0000256" key="8">
    <source>
        <dbReference type="SAM" id="MobiDB-lite"/>
    </source>
</evidence>